<keyword evidence="3" id="KW-1185">Reference proteome</keyword>
<evidence type="ECO:0000313" key="2">
    <source>
        <dbReference type="EMBL" id="KAJ8427212.1"/>
    </source>
</evidence>
<feature type="compositionally biased region" description="Basic and acidic residues" evidence="1">
    <location>
        <begin position="44"/>
        <end position="53"/>
    </location>
</feature>
<dbReference type="AlphaFoldDB" id="A0A9Q1GXF0"/>
<protein>
    <submittedName>
        <fullName evidence="2">Uncharacterized protein</fullName>
    </submittedName>
</protein>
<name>A0A9Q1GXF0_9CARY</name>
<evidence type="ECO:0000256" key="1">
    <source>
        <dbReference type="SAM" id="MobiDB-lite"/>
    </source>
</evidence>
<feature type="region of interest" description="Disordered" evidence="1">
    <location>
        <begin position="38"/>
        <end position="78"/>
    </location>
</feature>
<reference evidence="2" key="1">
    <citation type="submission" date="2022-04" db="EMBL/GenBank/DDBJ databases">
        <title>Carnegiea gigantea Genome sequencing and assembly v2.</title>
        <authorList>
            <person name="Copetti D."/>
            <person name="Sanderson M.J."/>
            <person name="Burquez A."/>
            <person name="Wojciechowski M.F."/>
        </authorList>
    </citation>
    <scope>NUCLEOTIDE SEQUENCE</scope>
    <source>
        <strain evidence="2">SGP5-SGP5p</strain>
        <tissue evidence="2">Aerial part</tissue>
    </source>
</reference>
<gene>
    <name evidence="2" type="ORF">Cgig2_028268</name>
</gene>
<feature type="compositionally biased region" description="Basic residues" evidence="1">
    <location>
        <begin position="62"/>
        <end position="71"/>
    </location>
</feature>
<accession>A0A9Q1GXF0</accession>
<proteinExistence type="predicted"/>
<organism evidence="2 3">
    <name type="scientific">Carnegiea gigantea</name>
    <dbReference type="NCBI Taxonomy" id="171969"/>
    <lineage>
        <taxon>Eukaryota</taxon>
        <taxon>Viridiplantae</taxon>
        <taxon>Streptophyta</taxon>
        <taxon>Embryophyta</taxon>
        <taxon>Tracheophyta</taxon>
        <taxon>Spermatophyta</taxon>
        <taxon>Magnoliopsida</taxon>
        <taxon>eudicotyledons</taxon>
        <taxon>Gunneridae</taxon>
        <taxon>Pentapetalae</taxon>
        <taxon>Caryophyllales</taxon>
        <taxon>Cactineae</taxon>
        <taxon>Cactaceae</taxon>
        <taxon>Cactoideae</taxon>
        <taxon>Echinocereeae</taxon>
        <taxon>Carnegiea</taxon>
    </lineage>
</organism>
<comment type="caution">
    <text evidence="2">The sequence shown here is derived from an EMBL/GenBank/DDBJ whole genome shotgun (WGS) entry which is preliminary data.</text>
</comment>
<evidence type="ECO:0000313" key="3">
    <source>
        <dbReference type="Proteomes" id="UP001153076"/>
    </source>
</evidence>
<sequence length="207" mass="22879">MLFAERSLLSGEKFTCGFQEWLARAFHTLACATPFKGSVKKKRDNSSNEDVPRYEGASSLRPKLKNVHSRKPLGPSTPAIEDNTPYIKIVGVGDTILVTPISAIPIQSVAMPLKVPDDVRLTPKPSLGKALIFVDNDPKLNESKSISTPNDDDEAESNPRIEKSCCVLVGSKPDEAFNRLDIEGICYKAIMAKLEQVELRRKELLKE</sequence>
<dbReference type="Proteomes" id="UP001153076">
    <property type="component" value="Unassembled WGS sequence"/>
</dbReference>
<dbReference type="EMBL" id="JAKOGI010001172">
    <property type="protein sequence ID" value="KAJ8427212.1"/>
    <property type="molecule type" value="Genomic_DNA"/>
</dbReference>